<dbReference type="Pfam" id="PF08598">
    <property type="entry name" value="Sds3"/>
    <property type="match status" value="2"/>
</dbReference>
<proteinExistence type="predicted"/>
<evidence type="ECO:0000256" key="1">
    <source>
        <dbReference type="ARBA" id="ARBA00004123"/>
    </source>
</evidence>
<dbReference type="GO" id="GO:0005654">
    <property type="term" value="C:nucleoplasm"/>
    <property type="evidence" value="ECO:0007669"/>
    <property type="project" value="UniProtKB-ARBA"/>
</dbReference>
<feature type="region of interest" description="Disordered" evidence="7">
    <location>
        <begin position="1"/>
        <end position="53"/>
    </location>
</feature>
<evidence type="ECO:0000256" key="7">
    <source>
        <dbReference type="SAM" id="MobiDB-lite"/>
    </source>
</evidence>
<evidence type="ECO:0000256" key="3">
    <source>
        <dbReference type="ARBA" id="ARBA00023015"/>
    </source>
</evidence>
<feature type="compositionally biased region" description="Acidic residues" evidence="7">
    <location>
        <begin position="13"/>
        <end position="27"/>
    </location>
</feature>
<evidence type="ECO:0000313" key="8">
    <source>
        <dbReference type="EMBL" id="PWA17090.1"/>
    </source>
</evidence>
<keyword evidence="3" id="KW-0805">Transcription regulation</keyword>
<dbReference type="STRING" id="33528.ENSGAFP00000009907"/>
<keyword evidence="2" id="KW-0678">Repressor</keyword>
<evidence type="ECO:0000256" key="6">
    <source>
        <dbReference type="SAM" id="Coils"/>
    </source>
</evidence>
<feature type="coiled-coil region" evidence="6">
    <location>
        <begin position="135"/>
        <end position="177"/>
    </location>
</feature>
<dbReference type="Proteomes" id="UP000250572">
    <property type="component" value="Unassembled WGS sequence"/>
</dbReference>
<dbReference type="PANTHER" id="PTHR21964">
    <property type="entry name" value="BREAST CANCER METASTASIS-SUPPRESSOR 1"/>
    <property type="match status" value="1"/>
</dbReference>
<dbReference type="EMBL" id="NHOQ01002408">
    <property type="protein sequence ID" value="PWA17090.1"/>
    <property type="molecule type" value="Genomic_DNA"/>
</dbReference>
<gene>
    <name evidence="8" type="ORF">CCH79_00013293</name>
</gene>
<reference evidence="8 9" key="1">
    <citation type="journal article" date="2018" name="G3 (Bethesda)">
        <title>A High-Quality Reference Genome for the Invasive Mosquitofish Gambusia affinis Using a Chicago Library.</title>
        <authorList>
            <person name="Hoffberg S.L."/>
            <person name="Troendle N.J."/>
            <person name="Glenn T.C."/>
            <person name="Mahmud O."/>
            <person name="Louha S."/>
            <person name="Chalopin D."/>
            <person name="Bennetzen J.L."/>
            <person name="Mauricio R."/>
        </authorList>
    </citation>
    <scope>NUCLEOTIDE SEQUENCE [LARGE SCALE GENOMIC DNA]</scope>
    <source>
        <strain evidence="8">NE01/NJP1002.9</strain>
        <tissue evidence="8">Muscle</tissue>
    </source>
</reference>
<feature type="compositionally biased region" description="Low complexity" evidence="7">
    <location>
        <begin position="217"/>
        <end position="237"/>
    </location>
</feature>
<organism evidence="8 9">
    <name type="scientific">Gambusia affinis</name>
    <name type="common">Western mosquitofish</name>
    <name type="synonym">Heterandria affinis</name>
    <dbReference type="NCBI Taxonomy" id="33528"/>
    <lineage>
        <taxon>Eukaryota</taxon>
        <taxon>Metazoa</taxon>
        <taxon>Chordata</taxon>
        <taxon>Craniata</taxon>
        <taxon>Vertebrata</taxon>
        <taxon>Euteleostomi</taxon>
        <taxon>Actinopterygii</taxon>
        <taxon>Neopterygii</taxon>
        <taxon>Teleostei</taxon>
        <taxon>Neoteleostei</taxon>
        <taxon>Acanthomorphata</taxon>
        <taxon>Ovalentaria</taxon>
        <taxon>Atherinomorphae</taxon>
        <taxon>Cyprinodontiformes</taxon>
        <taxon>Poeciliidae</taxon>
        <taxon>Poeciliinae</taxon>
        <taxon>Gambusia</taxon>
    </lineage>
</organism>
<name>A0A315V2Z2_GAMAF</name>
<feature type="region of interest" description="Disordered" evidence="7">
    <location>
        <begin position="190"/>
        <end position="242"/>
    </location>
</feature>
<keyword evidence="4" id="KW-0804">Transcription</keyword>
<accession>A0A315V2Z2</accession>
<evidence type="ECO:0000256" key="4">
    <source>
        <dbReference type="ARBA" id="ARBA00023163"/>
    </source>
</evidence>
<comment type="caution">
    <text evidence="8">The sequence shown here is derived from an EMBL/GenBank/DDBJ whole genome shotgun (WGS) entry which is preliminary data.</text>
</comment>
<dbReference type="SMART" id="SM01401">
    <property type="entry name" value="Sds3"/>
    <property type="match status" value="1"/>
</dbReference>
<keyword evidence="9" id="KW-1185">Reference proteome</keyword>
<feature type="region of interest" description="Disordered" evidence="7">
    <location>
        <begin position="307"/>
        <end position="328"/>
    </location>
</feature>
<dbReference type="AlphaFoldDB" id="A0A315V2Z2"/>
<evidence type="ECO:0000256" key="2">
    <source>
        <dbReference type="ARBA" id="ARBA00022491"/>
    </source>
</evidence>
<keyword evidence="5" id="KW-0539">Nucleus</keyword>
<feature type="region of interest" description="Disordered" evidence="7">
    <location>
        <begin position="386"/>
        <end position="406"/>
    </location>
</feature>
<feature type="region of interest" description="Disordered" evidence="7">
    <location>
        <begin position="479"/>
        <end position="517"/>
    </location>
</feature>
<evidence type="ECO:0008006" key="10">
    <source>
        <dbReference type="Google" id="ProtNLM"/>
    </source>
</evidence>
<sequence length="575" mass="65834">MASTLISPMVDYYNDEEELDSVDDDDDRSFRGRDSEEDTEDASETDLAKHDEEDYVEIKEQMYQDKLASLKRQLQQLQEGSLQEYQKRMKKLDQQYKERLRNAGRNTMLFDVDASKFRAELFLHLETEQVERNYIKEKKAAVKEFDDKKVELKENLIAELEEKKKMIENEKLTMELTGDSMEVKPIMTRKLRRRPNDPVPIPDKRRKPAPDILPMNSLKSPKRPVSPSSPEHVPSAPMENPTQRYEARIEEGKLYYDKRCSVGTNEIWVRKTSDSTKMRIYLGQLQRGTFVIRRRLMELRRKFKLGDSTSFTTSSPRLASANPERSSTPLQPIVVQGHLQEFKLPWGLPARQPCYDPPPPHLHLHHEGHTLGSSVFSHLQAPLHHQIRSRGEDYPSSPSRPSAHGDPRLVVFCRASGTMHCGGSGRGEKRVEHYGLVSSSSGHWGEAGCTLNSGGCSRCALSARRGCFTLCKASDWGNRKKLPGLPDPDPIPNRAADVTEKERRREKHNLPPTPSRLQEQYPAFSWRGLQLNWRADRRADTLTRCSEEERKAARCTLLALIQYLDSSRATTGESV</sequence>
<feature type="coiled-coil region" evidence="6">
    <location>
        <begin position="60"/>
        <end position="102"/>
    </location>
</feature>
<feature type="compositionally biased region" description="Acidic residues" evidence="7">
    <location>
        <begin position="35"/>
        <end position="44"/>
    </location>
</feature>
<protein>
    <recommendedName>
        <fullName evidence="10">Sin3 histone deacetylase corepressor complex component SDS3</fullName>
    </recommendedName>
</protein>
<evidence type="ECO:0000313" key="9">
    <source>
        <dbReference type="Proteomes" id="UP000250572"/>
    </source>
</evidence>
<comment type="subcellular location">
    <subcellularLocation>
        <location evidence="1">Nucleus</location>
    </subcellularLocation>
</comment>
<keyword evidence="6" id="KW-0175">Coiled coil</keyword>
<evidence type="ECO:0000256" key="5">
    <source>
        <dbReference type="ARBA" id="ARBA00023242"/>
    </source>
</evidence>
<dbReference type="InterPro" id="IPR013907">
    <property type="entry name" value="Sds3"/>
</dbReference>
<dbReference type="GO" id="GO:0010468">
    <property type="term" value="P:regulation of gene expression"/>
    <property type="evidence" value="ECO:0007669"/>
    <property type="project" value="UniProtKB-ARBA"/>
</dbReference>